<comment type="caution">
    <text evidence="6">The sequence shown here is derived from an EMBL/GenBank/DDBJ whole genome shotgun (WGS) entry which is preliminary data.</text>
</comment>
<proteinExistence type="predicted"/>
<dbReference type="EMBL" id="JACHXE010000010">
    <property type="protein sequence ID" value="MBB3080827.1"/>
    <property type="molecule type" value="Genomic_DNA"/>
</dbReference>
<dbReference type="SUPFAM" id="SSF47413">
    <property type="entry name" value="lambda repressor-like DNA-binding domains"/>
    <property type="match status" value="1"/>
</dbReference>
<dbReference type="InterPro" id="IPR010982">
    <property type="entry name" value="Lambda_DNA-bd_dom_sf"/>
</dbReference>
<dbReference type="Gene3D" id="1.10.260.40">
    <property type="entry name" value="lambda repressor-like DNA-binding domains"/>
    <property type="match status" value="1"/>
</dbReference>
<keyword evidence="4" id="KW-0804">Transcription</keyword>
<dbReference type="SUPFAM" id="SSF53822">
    <property type="entry name" value="Periplasmic binding protein-like I"/>
    <property type="match status" value="1"/>
</dbReference>
<evidence type="ECO:0000256" key="1">
    <source>
        <dbReference type="ARBA" id="ARBA00022491"/>
    </source>
</evidence>
<dbReference type="GO" id="GO:0000976">
    <property type="term" value="F:transcription cis-regulatory region binding"/>
    <property type="evidence" value="ECO:0007669"/>
    <property type="project" value="TreeGrafter"/>
</dbReference>
<organism evidence="6 7">
    <name type="scientific">Streptomyces violarus</name>
    <dbReference type="NCBI Taxonomy" id="67380"/>
    <lineage>
        <taxon>Bacteria</taxon>
        <taxon>Bacillati</taxon>
        <taxon>Actinomycetota</taxon>
        <taxon>Actinomycetes</taxon>
        <taxon>Kitasatosporales</taxon>
        <taxon>Streptomycetaceae</taxon>
        <taxon>Streptomyces</taxon>
    </lineage>
</organism>
<dbReference type="Pfam" id="PF13377">
    <property type="entry name" value="Peripla_BP_3"/>
    <property type="match status" value="1"/>
</dbReference>
<dbReference type="AlphaFoldDB" id="A0A7W4ZYA5"/>
<accession>A0A7W4ZYA5</accession>
<dbReference type="Gene3D" id="3.40.50.2300">
    <property type="match status" value="2"/>
</dbReference>
<dbReference type="PANTHER" id="PTHR30146">
    <property type="entry name" value="LACI-RELATED TRANSCRIPTIONAL REPRESSOR"/>
    <property type="match status" value="1"/>
</dbReference>
<dbReference type="InterPro" id="IPR000843">
    <property type="entry name" value="HTH_LacI"/>
</dbReference>
<evidence type="ECO:0000313" key="7">
    <source>
        <dbReference type="Proteomes" id="UP000572907"/>
    </source>
</evidence>
<evidence type="ECO:0000256" key="3">
    <source>
        <dbReference type="ARBA" id="ARBA00023125"/>
    </source>
</evidence>
<dbReference type="PANTHER" id="PTHR30146:SF148">
    <property type="entry name" value="HTH-TYPE TRANSCRIPTIONAL REPRESSOR PURR-RELATED"/>
    <property type="match status" value="1"/>
</dbReference>
<dbReference type="GO" id="GO:0003700">
    <property type="term" value="F:DNA-binding transcription factor activity"/>
    <property type="evidence" value="ECO:0007669"/>
    <property type="project" value="TreeGrafter"/>
</dbReference>
<keyword evidence="1" id="KW-0678">Repressor</keyword>
<dbReference type="RefSeq" id="WP_184598959.1">
    <property type="nucleotide sequence ID" value="NZ_BMUP01000014.1"/>
</dbReference>
<dbReference type="CDD" id="cd01392">
    <property type="entry name" value="HTH_LacI"/>
    <property type="match status" value="1"/>
</dbReference>
<dbReference type="CDD" id="cd06267">
    <property type="entry name" value="PBP1_LacI_sugar_binding-like"/>
    <property type="match status" value="1"/>
</dbReference>
<keyword evidence="2" id="KW-0805">Transcription regulation</keyword>
<keyword evidence="3 6" id="KW-0238">DNA-binding</keyword>
<feature type="domain" description="HTH lacI-type" evidence="5">
    <location>
        <begin position="3"/>
        <end position="57"/>
    </location>
</feature>
<dbReference type="InterPro" id="IPR046335">
    <property type="entry name" value="LacI/GalR-like_sensor"/>
</dbReference>
<dbReference type="Proteomes" id="UP000572907">
    <property type="component" value="Unassembled WGS sequence"/>
</dbReference>
<evidence type="ECO:0000313" key="6">
    <source>
        <dbReference type="EMBL" id="MBB3080827.1"/>
    </source>
</evidence>
<evidence type="ECO:0000259" key="5">
    <source>
        <dbReference type="PROSITE" id="PS50932"/>
    </source>
</evidence>
<sequence length="332" mass="35660">MSVTLEDVAARAGVSRSLASLVMRNDSRVSARRREAVLKAAAELGYRPNAHAAQLASRRTMTVGVVLVELRNPVYTEIFTGVQEQAEQAGYGVLLTGGELLTADTERRAVDGLLEHRVDGIVLVGPRLTSKDLRELADRVPLVIVGRHVQGIDSVAVDTRHGTRLAVEHLVGLGHEDIAHIDGGKGPGAESHRRAYLDTMEQHGLSAYSRIVRGDYTEHGGRRAAEILLSSSHPPTAVFAANDLSALGVLAALKHRGMSAPQDMSLIGFDNTVLAQFGYIDLTTIDTPRHDMGTTAVTILTARIEDTGRPTHPAQLTPRLIVRSTTVTHPGV</sequence>
<dbReference type="PROSITE" id="PS50932">
    <property type="entry name" value="HTH_LACI_2"/>
    <property type="match status" value="1"/>
</dbReference>
<protein>
    <submittedName>
        <fullName evidence="6">DNA-binding LacI/PurR family transcriptional regulator</fullName>
    </submittedName>
</protein>
<evidence type="ECO:0000256" key="2">
    <source>
        <dbReference type="ARBA" id="ARBA00023015"/>
    </source>
</evidence>
<dbReference type="SMART" id="SM00354">
    <property type="entry name" value="HTH_LACI"/>
    <property type="match status" value="1"/>
</dbReference>
<reference evidence="6 7" key="1">
    <citation type="submission" date="2020-08" db="EMBL/GenBank/DDBJ databases">
        <title>Genomic Encyclopedia of Type Strains, Phase III (KMG-III): the genomes of soil and plant-associated and newly described type strains.</title>
        <authorList>
            <person name="Whitman W."/>
        </authorList>
    </citation>
    <scope>NUCLEOTIDE SEQUENCE [LARGE SCALE GENOMIC DNA]</scope>
    <source>
        <strain evidence="6 7">CECT 3237</strain>
    </source>
</reference>
<keyword evidence="7" id="KW-1185">Reference proteome</keyword>
<dbReference type="InterPro" id="IPR028082">
    <property type="entry name" value="Peripla_BP_I"/>
</dbReference>
<evidence type="ECO:0000256" key="4">
    <source>
        <dbReference type="ARBA" id="ARBA00023163"/>
    </source>
</evidence>
<gene>
    <name evidence="6" type="ORF">FHS41_007381</name>
</gene>
<name>A0A7W4ZYA5_9ACTN</name>
<dbReference type="Pfam" id="PF00356">
    <property type="entry name" value="LacI"/>
    <property type="match status" value="1"/>
</dbReference>